<reference evidence="1" key="1">
    <citation type="submission" date="2020-04" db="EMBL/GenBank/DDBJ databases">
        <title>Deep metagenomics examines the oral microbiome during advanced dental caries in children, revealing novel taxa and co-occurrences with host molecules.</title>
        <authorList>
            <person name="Baker J.L."/>
            <person name="Morton J.T."/>
            <person name="Dinis M."/>
            <person name="Alvarez R."/>
            <person name="Tran N.C."/>
            <person name="Knight R."/>
            <person name="Edlund A."/>
        </authorList>
    </citation>
    <scope>NUCLEOTIDE SEQUENCE</scope>
    <source>
        <strain evidence="1">JCVI_32_bin.24</strain>
    </source>
</reference>
<gene>
    <name evidence="1" type="ORF">HXL68_10320</name>
</gene>
<dbReference type="Proteomes" id="UP000718593">
    <property type="component" value="Unassembled WGS sequence"/>
</dbReference>
<evidence type="ECO:0000313" key="1">
    <source>
        <dbReference type="EMBL" id="MBF1165425.1"/>
    </source>
</evidence>
<evidence type="ECO:0000313" key="2">
    <source>
        <dbReference type="Proteomes" id="UP000718593"/>
    </source>
</evidence>
<protein>
    <submittedName>
        <fullName evidence="1">Uncharacterized protein</fullName>
    </submittedName>
</protein>
<organism evidence="1 2">
    <name type="scientific">Dechloromonas agitata</name>
    <dbReference type="NCBI Taxonomy" id="73030"/>
    <lineage>
        <taxon>Bacteria</taxon>
        <taxon>Pseudomonadati</taxon>
        <taxon>Pseudomonadota</taxon>
        <taxon>Betaproteobacteria</taxon>
        <taxon>Rhodocyclales</taxon>
        <taxon>Azonexaceae</taxon>
        <taxon>Dechloromonas</taxon>
    </lineage>
</organism>
<dbReference type="EMBL" id="JABZMI010000204">
    <property type="protein sequence ID" value="MBF1165425.1"/>
    <property type="molecule type" value="Genomic_DNA"/>
</dbReference>
<accession>A0A930BT77</accession>
<sequence>MVATYKFPECGVEVMVSFTGVCESTGPGVRVIHRYEWHVLNVGHAASEFFPDAELVEDALAKGENALLKAMEADPSVKNRVFAVAPALRALLEEQEIADEIADVPTAAKPSRPPL</sequence>
<dbReference type="AlphaFoldDB" id="A0A930BT77"/>
<comment type="caution">
    <text evidence="1">The sequence shown here is derived from an EMBL/GenBank/DDBJ whole genome shotgun (WGS) entry which is preliminary data.</text>
</comment>
<proteinExistence type="predicted"/>
<name>A0A930BT77_9RHOO</name>